<reference evidence="5 6" key="1">
    <citation type="submission" date="2018-03" db="EMBL/GenBank/DDBJ databases">
        <title>Adhaeribacter sp. HMF7605 Genome sequencing and assembly.</title>
        <authorList>
            <person name="Kang H."/>
            <person name="Kang J."/>
            <person name="Cha I."/>
            <person name="Kim H."/>
            <person name="Joh K."/>
        </authorList>
    </citation>
    <scope>NUCLEOTIDE SEQUENCE [LARGE SCALE GENOMIC DNA]</scope>
    <source>
        <strain evidence="5 6">HMF7605</strain>
    </source>
</reference>
<evidence type="ECO:0000256" key="4">
    <source>
        <dbReference type="ARBA" id="ARBA00023315"/>
    </source>
</evidence>
<comment type="similarity">
    <text evidence="1">Belongs to the transferase hexapeptide repeat family.</text>
</comment>
<dbReference type="Pfam" id="PF00132">
    <property type="entry name" value="Hexapep"/>
    <property type="match status" value="1"/>
</dbReference>
<sequence length="210" mass="23346">MSFVQTIKDNPKLKNLALWMLISQNQARPRLWVKLFLNPLKHKKGIRATIRKRTRMDVMPFNNFSIGQNSTIEDFATVNNGMGDVHIGDNSRIGISSVVIGPVNIGNYVILAQNVVMSGLNHGYEDIHIPINLQKCTTKEINIEDECWIGANSVITAGVRIGKHSVVAAGSVVTKNVPPYSVVAGNPARIIKQYNSESKRWERTNILTTI</sequence>
<dbReference type="PANTHER" id="PTHR23416:SF23">
    <property type="entry name" value="ACETYLTRANSFERASE C18B11.09C-RELATED"/>
    <property type="match status" value="1"/>
</dbReference>
<evidence type="ECO:0000256" key="3">
    <source>
        <dbReference type="ARBA" id="ARBA00022737"/>
    </source>
</evidence>
<evidence type="ECO:0000256" key="1">
    <source>
        <dbReference type="ARBA" id="ARBA00007274"/>
    </source>
</evidence>
<evidence type="ECO:0000313" key="6">
    <source>
        <dbReference type="Proteomes" id="UP000240357"/>
    </source>
</evidence>
<keyword evidence="4" id="KW-0012">Acyltransferase</keyword>
<keyword evidence="2 5" id="KW-0808">Transferase</keyword>
<name>A0A2T2YMC2_9BACT</name>
<dbReference type="GO" id="GO:0008374">
    <property type="term" value="F:O-acyltransferase activity"/>
    <property type="evidence" value="ECO:0007669"/>
    <property type="project" value="TreeGrafter"/>
</dbReference>
<dbReference type="AlphaFoldDB" id="A0A2T2YMC2"/>
<keyword evidence="6" id="KW-1185">Reference proteome</keyword>
<dbReference type="PANTHER" id="PTHR23416">
    <property type="entry name" value="SIALIC ACID SYNTHASE-RELATED"/>
    <property type="match status" value="1"/>
</dbReference>
<dbReference type="EMBL" id="PYFT01000001">
    <property type="protein sequence ID" value="PSR56658.1"/>
    <property type="molecule type" value="Genomic_DNA"/>
</dbReference>
<dbReference type="Pfam" id="PF14602">
    <property type="entry name" value="Hexapep_2"/>
    <property type="match status" value="1"/>
</dbReference>
<accession>A0A2T2YMC2</accession>
<evidence type="ECO:0000256" key="2">
    <source>
        <dbReference type="ARBA" id="ARBA00022679"/>
    </source>
</evidence>
<keyword evidence="3" id="KW-0677">Repeat</keyword>
<dbReference type="PROSITE" id="PS00101">
    <property type="entry name" value="HEXAPEP_TRANSFERASES"/>
    <property type="match status" value="1"/>
</dbReference>
<dbReference type="Gene3D" id="2.160.10.10">
    <property type="entry name" value="Hexapeptide repeat proteins"/>
    <property type="match status" value="1"/>
</dbReference>
<dbReference type="InterPro" id="IPR051159">
    <property type="entry name" value="Hexapeptide_acetyltransf"/>
</dbReference>
<dbReference type="InterPro" id="IPR001451">
    <property type="entry name" value="Hexapep"/>
</dbReference>
<dbReference type="SUPFAM" id="SSF51161">
    <property type="entry name" value="Trimeric LpxA-like enzymes"/>
    <property type="match status" value="1"/>
</dbReference>
<dbReference type="CDD" id="cd04647">
    <property type="entry name" value="LbH_MAT_like"/>
    <property type="match status" value="1"/>
</dbReference>
<dbReference type="OrthoDB" id="9814490at2"/>
<proteinExistence type="inferred from homology"/>
<dbReference type="Proteomes" id="UP000240357">
    <property type="component" value="Unassembled WGS sequence"/>
</dbReference>
<gene>
    <name evidence="5" type="ORF">AHMF7605_25765</name>
</gene>
<organism evidence="5 6">
    <name type="scientific">Adhaeribacter arboris</name>
    <dbReference type="NCBI Taxonomy" id="2072846"/>
    <lineage>
        <taxon>Bacteria</taxon>
        <taxon>Pseudomonadati</taxon>
        <taxon>Bacteroidota</taxon>
        <taxon>Cytophagia</taxon>
        <taxon>Cytophagales</taxon>
        <taxon>Hymenobacteraceae</taxon>
        <taxon>Adhaeribacter</taxon>
    </lineage>
</organism>
<dbReference type="RefSeq" id="WP_106932834.1">
    <property type="nucleotide sequence ID" value="NZ_PYFT01000001.1"/>
</dbReference>
<dbReference type="GO" id="GO:0005829">
    <property type="term" value="C:cytosol"/>
    <property type="evidence" value="ECO:0007669"/>
    <property type="project" value="TreeGrafter"/>
</dbReference>
<dbReference type="InterPro" id="IPR011004">
    <property type="entry name" value="Trimer_LpxA-like_sf"/>
</dbReference>
<dbReference type="InterPro" id="IPR018357">
    <property type="entry name" value="Hexapep_transf_CS"/>
</dbReference>
<protein>
    <submittedName>
        <fullName evidence="5">Acetyltransferase</fullName>
    </submittedName>
</protein>
<comment type="caution">
    <text evidence="5">The sequence shown here is derived from an EMBL/GenBank/DDBJ whole genome shotgun (WGS) entry which is preliminary data.</text>
</comment>
<evidence type="ECO:0000313" key="5">
    <source>
        <dbReference type="EMBL" id="PSR56658.1"/>
    </source>
</evidence>